<evidence type="ECO:0000259" key="2">
    <source>
        <dbReference type="Pfam" id="PF17667"/>
    </source>
</evidence>
<dbReference type="PANTHER" id="PTHR38248:SF2">
    <property type="entry name" value="FUNK1 11"/>
    <property type="match status" value="1"/>
</dbReference>
<feature type="compositionally biased region" description="Basic and acidic residues" evidence="1">
    <location>
        <begin position="1041"/>
        <end position="1062"/>
    </location>
</feature>
<dbReference type="Pfam" id="PF17667">
    <property type="entry name" value="Pkinase_fungal"/>
    <property type="match status" value="2"/>
</dbReference>
<comment type="caution">
    <text evidence="3">The sequence shown here is derived from an EMBL/GenBank/DDBJ whole genome shotgun (WGS) entry which is preliminary data.</text>
</comment>
<name>A0A4R0RD37_9APHY</name>
<feature type="region of interest" description="Disordered" evidence="1">
    <location>
        <begin position="831"/>
        <end position="924"/>
    </location>
</feature>
<organism evidence="3 4">
    <name type="scientific">Steccherinum ochraceum</name>
    <dbReference type="NCBI Taxonomy" id="92696"/>
    <lineage>
        <taxon>Eukaryota</taxon>
        <taxon>Fungi</taxon>
        <taxon>Dikarya</taxon>
        <taxon>Basidiomycota</taxon>
        <taxon>Agaricomycotina</taxon>
        <taxon>Agaricomycetes</taxon>
        <taxon>Polyporales</taxon>
        <taxon>Steccherinaceae</taxon>
        <taxon>Steccherinum</taxon>
    </lineage>
</organism>
<protein>
    <recommendedName>
        <fullName evidence="2">Fungal-type protein kinase domain-containing protein</fullName>
    </recommendedName>
</protein>
<proteinExistence type="predicted"/>
<dbReference type="OrthoDB" id="3185297at2759"/>
<dbReference type="EMBL" id="RWJN01000606">
    <property type="protein sequence ID" value="TCD60384.1"/>
    <property type="molecule type" value="Genomic_DNA"/>
</dbReference>
<gene>
    <name evidence="3" type="ORF">EIP91_010249</name>
</gene>
<dbReference type="SUPFAM" id="SSF56112">
    <property type="entry name" value="Protein kinase-like (PK-like)"/>
    <property type="match status" value="1"/>
</dbReference>
<evidence type="ECO:0000313" key="3">
    <source>
        <dbReference type="EMBL" id="TCD60384.1"/>
    </source>
</evidence>
<accession>A0A4R0RD37</accession>
<dbReference type="AlphaFoldDB" id="A0A4R0RD37"/>
<keyword evidence="4" id="KW-1185">Reference proteome</keyword>
<evidence type="ECO:0000313" key="4">
    <source>
        <dbReference type="Proteomes" id="UP000292702"/>
    </source>
</evidence>
<reference evidence="3 4" key="1">
    <citation type="submission" date="2018-11" db="EMBL/GenBank/DDBJ databases">
        <title>Genome assembly of Steccherinum ochraceum LE-BIN_3174, the white-rot fungus of the Steccherinaceae family (The Residual Polyporoid clade, Polyporales, Basidiomycota).</title>
        <authorList>
            <person name="Fedorova T.V."/>
            <person name="Glazunova O.A."/>
            <person name="Landesman E.O."/>
            <person name="Moiseenko K.V."/>
            <person name="Psurtseva N.V."/>
            <person name="Savinova O.S."/>
            <person name="Shakhova N.V."/>
            <person name="Tyazhelova T.V."/>
            <person name="Vasina D.V."/>
        </authorList>
    </citation>
    <scope>NUCLEOTIDE SEQUENCE [LARGE SCALE GENOMIC DNA]</scope>
    <source>
        <strain evidence="3 4">LE-BIN_3174</strain>
    </source>
</reference>
<dbReference type="PANTHER" id="PTHR38248">
    <property type="entry name" value="FUNK1 6"/>
    <property type="match status" value="1"/>
</dbReference>
<dbReference type="Proteomes" id="UP000292702">
    <property type="component" value="Unassembled WGS sequence"/>
</dbReference>
<feature type="domain" description="Fungal-type protein kinase" evidence="2">
    <location>
        <begin position="769"/>
        <end position="821"/>
    </location>
</feature>
<feature type="compositionally biased region" description="Acidic residues" evidence="1">
    <location>
        <begin position="856"/>
        <end position="885"/>
    </location>
</feature>
<feature type="region of interest" description="Disordered" evidence="1">
    <location>
        <begin position="599"/>
        <end position="629"/>
    </location>
</feature>
<dbReference type="InterPro" id="IPR011009">
    <property type="entry name" value="Kinase-like_dom_sf"/>
</dbReference>
<feature type="domain" description="Fungal-type protein kinase" evidence="2">
    <location>
        <begin position="180"/>
        <end position="597"/>
    </location>
</feature>
<evidence type="ECO:0000256" key="1">
    <source>
        <dbReference type="SAM" id="MobiDB-lite"/>
    </source>
</evidence>
<feature type="compositionally biased region" description="Polar residues" evidence="1">
    <location>
        <begin position="607"/>
        <end position="616"/>
    </location>
</feature>
<feature type="region of interest" description="Disordered" evidence="1">
    <location>
        <begin position="1038"/>
        <end position="1089"/>
    </location>
</feature>
<sequence>MISVSRSSVREALSVGPTQDKEKEVDVARKLKSELSNNLSIVKMDDIIDLLYPVHPDIVHKVSHLPEVTAALARMPDPKLVKEEPKFYGPFVDLANVIAGKYVQALEQLSTEKKDLEDDPVVLRLKDEHQKHAARVAANRTDPDAVLHWVTKPDNPPQACEETTSAIRPDAACVLVPVKPKQRPEKTYWMHHVTPAEIKPNYTIVKERQKASKQLAEYMRLSLKDQLDRMFIFGLILCGDKLRVMRCDRERMLATEWIDINEQFQTFVRVILGLSVLDRSILGYDNTKKMVLDDGEGLSKVKFAYSTSRDAVEVVQTKLPSLYNIKWAIFVPDGDGTSLGVAEPRGTWYLTTKAISLIRAETMIGRGTLAWRVLELLGDTTSVKSGAQARVLKDAWQLDSEPSEAQLDPRTDLASQPSQQVSNVARVLTSVPIFDITRHRAQPAAELPLYRTRTLRKGLLGVNHSWDLTGIVEHFDQVPGNSKRYKSDAEGEQTQVSKTIYASPATPSTRAANHSRTLTRTLVEHYGWPLKDFLDLPELVTVVHGAVEGHQSLQSAGVLHRDVSSGNTIIYPTSKPNTSIQVAGYVIDLDHALKGDGSRTCGPLSGPTLTLSSPYQRPSARTPEQQHQEDVEDTFYGVFTEIEERSTMVTYTDTFRSLYQPTDRSINDQQPTKLTAEKVKELMGLWRDLDPNRQVSERVLQRFRGKSHNASAFLADLLVTCGSIGLEAVSKEIDDLLEYPKQEHYSKWSQVDSDQHVPNWAVARAPGQHPTITGTYAFMSYEISSGNRYSMLFTFPAHDKEVTHNAIHDMESFFWVLLRECLIRDGPGCTHRRRDLQIQPNSAGEDTVALDSGNESGDEANEPAEDELEDESEEEDESSGDEDAPPDASASDGVQELSKGSAAGGSTQVLDASQQPSKKLARAVKKGLPFSEDMAGQYTLERDEDRRKFRDHVYKLFEADDPRSMELAKKQMFDDPAVVDEVISFVHPYFERLRPMLKKFWRIMRRAHLMNDVLTEACIHEQVLDLLQATLKTLQDTPKAAMEEERDERVRKELTTKREQDMKAGNSPYGEGTRQSGRISKKPQDLMNR</sequence>
<feature type="compositionally biased region" description="Polar residues" evidence="1">
    <location>
        <begin position="904"/>
        <end position="917"/>
    </location>
</feature>
<dbReference type="InterPro" id="IPR040976">
    <property type="entry name" value="Pkinase_fungal"/>
</dbReference>